<gene>
    <name evidence="10" type="primary">EDN1</name>
</gene>
<dbReference type="InterPro" id="IPR020475">
    <property type="entry name" value="Endothelin"/>
</dbReference>
<evidence type="ECO:0000313" key="9">
    <source>
        <dbReference type="Proteomes" id="UP000504639"/>
    </source>
</evidence>
<reference evidence="10" key="1">
    <citation type="submission" date="2025-08" db="UniProtKB">
        <authorList>
            <consortium name="RefSeq"/>
        </authorList>
    </citation>
    <scope>IDENTIFICATION</scope>
    <source>
        <tissue evidence="10">Lung</tissue>
    </source>
</reference>
<evidence type="ECO:0000256" key="4">
    <source>
        <dbReference type="ARBA" id="ARBA00022858"/>
    </source>
</evidence>
<dbReference type="GO" id="GO:0003100">
    <property type="term" value="P:regulation of systemic arterial blood pressure by endothelin"/>
    <property type="evidence" value="ECO:0007669"/>
    <property type="project" value="TreeGrafter"/>
</dbReference>
<proteinExistence type="inferred from homology"/>
<dbReference type="GO" id="GO:0019229">
    <property type="term" value="P:regulation of vasoconstriction"/>
    <property type="evidence" value="ECO:0007669"/>
    <property type="project" value="InterPro"/>
</dbReference>
<keyword evidence="9" id="KW-1185">Reference proteome</keyword>
<evidence type="ECO:0000313" key="10">
    <source>
        <dbReference type="RefSeq" id="XP_032036967.1"/>
    </source>
</evidence>
<comment type="subcellular location">
    <subcellularLocation>
        <location evidence="1">Secreted</location>
    </subcellularLocation>
</comment>
<accession>A0A6J3CJH9</accession>
<dbReference type="GO" id="GO:0031707">
    <property type="term" value="F:endothelin A receptor binding"/>
    <property type="evidence" value="ECO:0007669"/>
    <property type="project" value="TreeGrafter"/>
</dbReference>
<dbReference type="Proteomes" id="UP000504639">
    <property type="component" value="Chromosome 2"/>
</dbReference>
<protein>
    <recommendedName>
        <fullName evidence="6">Endothelin-1</fullName>
    </recommendedName>
</protein>
<comment type="similarity">
    <text evidence="2">Belongs to the endothelin/sarafotoxin family.</text>
</comment>
<evidence type="ECO:0000256" key="7">
    <source>
        <dbReference type="ARBA" id="ARBA00046081"/>
    </source>
</evidence>
<dbReference type="CTD" id="1906"/>
<dbReference type="InterPro" id="IPR001928">
    <property type="entry name" value="Endothln-like_toxin"/>
</dbReference>
<evidence type="ECO:0000259" key="8">
    <source>
        <dbReference type="SMART" id="SM00272"/>
    </source>
</evidence>
<dbReference type="GO" id="GO:0005615">
    <property type="term" value="C:extracellular space"/>
    <property type="evidence" value="ECO:0007669"/>
    <property type="project" value="TreeGrafter"/>
</dbReference>
<dbReference type="RefSeq" id="XP_032036967.1">
    <property type="nucleotide sequence ID" value="XM_032181076.1"/>
</dbReference>
<dbReference type="GO" id="GO:0006874">
    <property type="term" value="P:intracellular calcium ion homeostasis"/>
    <property type="evidence" value="ECO:0007669"/>
    <property type="project" value="TreeGrafter"/>
</dbReference>
<keyword evidence="4" id="KW-0838">Vasoactive</keyword>
<keyword evidence="5" id="KW-0839">Vasoconstrictor</keyword>
<dbReference type="GO" id="GO:0014826">
    <property type="term" value="P:vein smooth muscle contraction"/>
    <property type="evidence" value="ECO:0007669"/>
    <property type="project" value="TreeGrafter"/>
</dbReference>
<name>A0A6J3CJH9_AYTFU</name>
<feature type="domain" description="Endothelin-like toxin" evidence="8">
    <location>
        <begin position="130"/>
        <end position="151"/>
    </location>
</feature>
<evidence type="ECO:0000256" key="1">
    <source>
        <dbReference type="ARBA" id="ARBA00004613"/>
    </source>
</evidence>
<dbReference type="GO" id="GO:0031708">
    <property type="term" value="F:endothelin B receptor binding"/>
    <property type="evidence" value="ECO:0007669"/>
    <property type="project" value="TreeGrafter"/>
</dbReference>
<sequence>MTLLRPFLKHSAATPTATVPQDKASVCSRYGLLARRPSPLLFVLCPGLLSAAPGAEVGSAPPPPATLHRRARRCSCSSLLDEECVYFCHLDIIWINTPEKTVPYGLGGPSRSRRSLKDMVPEMLTEASSRCRCANQKDKKCLNFCQTGKDLWAQSTVEMTLHHRSKGGNCIGPKCMNQQFVDSRKIKRLEAIGNSIKASFSIAKLKAEHQKGWKFKHNRANKRQSIWESLKTS</sequence>
<dbReference type="SMART" id="SM00272">
    <property type="entry name" value="END"/>
    <property type="match status" value="2"/>
</dbReference>
<comment type="function">
    <text evidence="7">Endothelins are endothelium-derived vasoconstrictor peptides. Probable ligand for G-protein coupled receptors EDNRA and EDNRB which activates PTK2B, BCAR1, BCAR3 and, GTPases RAP1 and RHOA cascade in glomerular mesangial cells. Also binds the DEAR/FBXW7-AS1 receptor. Promotes mesenteric arterial wall remodeling via activation of ROCK signaling and subsequent colocalization of NFATC3 with F-actin filaments. NFATC3 then translocates to the nucleus where it subsequently promotes the transcription of the smooth muscle hypertrophy and differentiation marker ACTA2.</text>
</comment>
<feature type="domain" description="Endothelin-like toxin" evidence="8">
    <location>
        <begin position="73"/>
        <end position="94"/>
    </location>
</feature>
<dbReference type="PRINTS" id="PR00365">
    <property type="entry name" value="ENDOTHELIN"/>
</dbReference>
<dbReference type="KEGG" id="aful:116485586"/>
<dbReference type="PROSITE" id="PS00270">
    <property type="entry name" value="ENDOTHELIN"/>
    <property type="match status" value="1"/>
</dbReference>
<evidence type="ECO:0000256" key="3">
    <source>
        <dbReference type="ARBA" id="ARBA00022525"/>
    </source>
</evidence>
<dbReference type="Pfam" id="PF00322">
    <property type="entry name" value="Endothelin"/>
    <property type="match status" value="1"/>
</dbReference>
<dbReference type="AlphaFoldDB" id="A0A6J3CJH9"/>
<evidence type="ECO:0000256" key="5">
    <source>
        <dbReference type="ARBA" id="ARBA00023322"/>
    </source>
</evidence>
<dbReference type="GO" id="GO:0005179">
    <property type="term" value="F:hormone activity"/>
    <property type="evidence" value="ECO:0007669"/>
    <property type="project" value="TreeGrafter"/>
</dbReference>
<dbReference type="PANTHER" id="PTHR13874:SF10">
    <property type="entry name" value="ENDOTHELIN-1"/>
    <property type="match status" value="1"/>
</dbReference>
<evidence type="ECO:0000256" key="6">
    <source>
        <dbReference type="ARBA" id="ARBA00040197"/>
    </source>
</evidence>
<organism evidence="9 10">
    <name type="scientific">Aythya fuligula</name>
    <name type="common">Tufted duck</name>
    <name type="synonym">Anas fuligula</name>
    <dbReference type="NCBI Taxonomy" id="219594"/>
    <lineage>
        <taxon>Eukaryota</taxon>
        <taxon>Metazoa</taxon>
        <taxon>Chordata</taxon>
        <taxon>Craniata</taxon>
        <taxon>Vertebrata</taxon>
        <taxon>Euteleostomi</taxon>
        <taxon>Archelosauria</taxon>
        <taxon>Archosauria</taxon>
        <taxon>Dinosauria</taxon>
        <taxon>Saurischia</taxon>
        <taxon>Theropoda</taxon>
        <taxon>Coelurosauria</taxon>
        <taxon>Aves</taxon>
        <taxon>Neognathae</taxon>
        <taxon>Galloanserae</taxon>
        <taxon>Anseriformes</taxon>
        <taxon>Anatidae</taxon>
        <taxon>Aythyinae</taxon>
        <taxon>Aythya</taxon>
    </lineage>
</organism>
<keyword evidence="3" id="KW-0964">Secreted</keyword>
<evidence type="ECO:0000256" key="2">
    <source>
        <dbReference type="ARBA" id="ARBA00010959"/>
    </source>
</evidence>
<dbReference type="InterPro" id="IPR019764">
    <property type="entry name" value="Endothelin_toxin_CS"/>
</dbReference>
<dbReference type="PANTHER" id="PTHR13874">
    <property type="entry name" value="ENDOTHELIN"/>
    <property type="match status" value="1"/>
</dbReference>
<dbReference type="GeneID" id="116485586"/>
<dbReference type="InParanoid" id="A0A6J3CJH9"/>